<organism evidence="1 2">
    <name type="scientific">Caldiarchaeum subterraneum</name>
    <dbReference type="NCBI Taxonomy" id="311458"/>
    <lineage>
        <taxon>Archaea</taxon>
        <taxon>Nitrososphaerota</taxon>
        <taxon>Candidatus Caldarchaeales</taxon>
        <taxon>Candidatus Caldarchaeaceae</taxon>
        <taxon>Candidatus Caldarchaeum</taxon>
    </lineage>
</organism>
<reference evidence="1" key="1">
    <citation type="journal article" date="2020" name="ISME J.">
        <title>Gammaproteobacteria mediating utilization of methyl-, sulfur- and petroleum organic compounds in deep ocean hydrothermal plumes.</title>
        <authorList>
            <person name="Zhou Z."/>
            <person name="Liu Y."/>
            <person name="Pan J."/>
            <person name="Cron B.R."/>
            <person name="Toner B.M."/>
            <person name="Anantharaman K."/>
            <person name="Breier J.A."/>
            <person name="Dick G.J."/>
            <person name="Li M."/>
        </authorList>
    </citation>
    <scope>NUCLEOTIDE SEQUENCE</scope>
    <source>
        <strain evidence="1">SZUA-1515</strain>
    </source>
</reference>
<sequence length="85" mass="9542">MLKMDVKYYVEVKQAERGMKPSKEALEVLKNAVSGKMLSKMKKEYVDCPVAGSQVPFVDCFACVSFIRRVKGVVHCAGVEKRLKT</sequence>
<dbReference type="Proteomes" id="UP000608579">
    <property type="component" value="Unassembled WGS sequence"/>
</dbReference>
<comment type="caution">
    <text evidence="1">The sequence shown here is derived from an EMBL/GenBank/DDBJ whole genome shotgun (WGS) entry which is preliminary data.</text>
</comment>
<evidence type="ECO:0000313" key="1">
    <source>
        <dbReference type="EMBL" id="HIQ29183.1"/>
    </source>
</evidence>
<dbReference type="AlphaFoldDB" id="A0A832ZUE0"/>
<proteinExistence type="predicted"/>
<dbReference type="EMBL" id="DQVM01000027">
    <property type="protein sequence ID" value="HIQ29183.1"/>
    <property type="molecule type" value="Genomic_DNA"/>
</dbReference>
<protein>
    <submittedName>
        <fullName evidence="1">Uncharacterized protein</fullName>
    </submittedName>
</protein>
<evidence type="ECO:0000313" key="2">
    <source>
        <dbReference type="Proteomes" id="UP000608579"/>
    </source>
</evidence>
<accession>A0A832ZUE0</accession>
<name>A0A832ZUE0_CALS0</name>
<gene>
    <name evidence="1" type="ORF">EYH45_01315</name>
</gene>